<keyword evidence="17" id="KW-1185">Reference proteome</keyword>
<feature type="transmembrane region" description="Helical" evidence="14">
    <location>
        <begin position="179"/>
        <end position="199"/>
    </location>
</feature>
<organism evidence="16 17">
    <name type="scientific">Riccia sorocarpa</name>
    <dbReference type="NCBI Taxonomy" id="122646"/>
    <lineage>
        <taxon>Eukaryota</taxon>
        <taxon>Viridiplantae</taxon>
        <taxon>Streptophyta</taxon>
        <taxon>Embryophyta</taxon>
        <taxon>Marchantiophyta</taxon>
        <taxon>Marchantiopsida</taxon>
        <taxon>Marchantiidae</taxon>
        <taxon>Marchantiales</taxon>
        <taxon>Ricciaceae</taxon>
        <taxon>Riccia</taxon>
    </lineage>
</organism>
<keyword evidence="11" id="KW-0753">Steroid metabolism</keyword>
<evidence type="ECO:0000256" key="13">
    <source>
        <dbReference type="PROSITE-ProRule" id="PRU01087"/>
    </source>
</evidence>
<dbReference type="GO" id="GO:0016020">
    <property type="term" value="C:membrane"/>
    <property type="evidence" value="ECO:0007669"/>
    <property type="project" value="UniProtKB-SubCell"/>
</dbReference>
<dbReference type="EMBL" id="JBJQOH010000002">
    <property type="protein sequence ID" value="KAL3695692.1"/>
    <property type="molecule type" value="Genomic_DNA"/>
</dbReference>
<comment type="similarity">
    <text evidence="2">Belongs to the EBP family.</text>
</comment>
<keyword evidence="10" id="KW-1207">Sterol metabolism</keyword>
<keyword evidence="3" id="KW-0444">Lipid biosynthesis</keyword>
<keyword evidence="12" id="KW-0413">Isomerase</keyword>
<feature type="transmembrane region" description="Helical" evidence="14">
    <location>
        <begin position="148"/>
        <end position="167"/>
    </location>
</feature>
<comment type="caution">
    <text evidence="16">The sequence shown here is derived from an EMBL/GenBank/DDBJ whole genome shotgun (WGS) entry which is preliminary data.</text>
</comment>
<evidence type="ECO:0000313" key="17">
    <source>
        <dbReference type="Proteomes" id="UP001633002"/>
    </source>
</evidence>
<evidence type="ECO:0000256" key="7">
    <source>
        <dbReference type="ARBA" id="ARBA00023011"/>
    </source>
</evidence>
<keyword evidence="7" id="KW-0756">Sterol biosynthesis</keyword>
<evidence type="ECO:0000256" key="10">
    <source>
        <dbReference type="ARBA" id="ARBA00023166"/>
    </source>
</evidence>
<dbReference type="Pfam" id="PF05241">
    <property type="entry name" value="EBP"/>
    <property type="match status" value="1"/>
</dbReference>
<comment type="subcellular location">
    <subcellularLocation>
        <location evidence="1">Membrane</location>
        <topology evidence="1">Multi-pass membrane protein</topology>
    </subcellularLocation>
</comment>
<sequence>MDEPHPYSPASLELPGFVPLQMSREFILGIFTTFTLVIFAGGYSLTGRFKTLRKVDRVLVCWWLFTGLIHFFLEGYFVFTPDFYKLNPTNYFAEVWKEYGKGDSRYPARDTTIVLIEGITAVVEGPAALLAVYAILKNKPYSHSLQLATSLGQLYGDTLYFATVYFIKEELSAPGPIYFWGYFVFMNMIWIIVPLLVACRSWGYISTAFESSQKQKSKGANKKKK</sequence>
<evidence type="ECO:0000256" key="8">
    <source>
        <dbReference type="ARBA" id="ARBA00023098"/>
    </source>
</evidence>
<name>A0ABD3HYT2_9MARC</name>
<feature type="transmembrane region" description="Helical" evidence="14">
    <location>
        <begin position="58"/>
        <end position="79"/>
    </location>
</feature>
<dbReference type="GO" id="GO:0016126">
    <property type="term" value="P:sterol biosynthetic process"/>
    <property type="evidence" value="ECO:0007669"/>
    <property type="project" value="UniProtKB-KW"/>
</dbReference>
<evidence type="ECO:0000256" key="11">
    <source>
        <dbReference type="ARBA" id="ARBA00023221"/>
    </source>
</evidence>
<feature type="transmembrane region" description="Helical" evidence="14">
    <location>
        <begin position="26"/>
        <end position="46"/>
    </location>
</feature>
<keyword evidence="5" id="KW-0752">Steroid biosynthesis</keyword>
<evidence type="ECO:0000259" key="15">
    <source>
        <dbReference type="PROSITE" id="PS51751"/>
    </source>
</evidence>
<dbReference type="AlphaFoldDB" id="A0ABD3HYT2"/>
<dbReference type="InterPro" id="IPR033118">
    <property type="entry name" value="EXPERA"/>
</dbReference>
<evidence type="ECO:0000256" key="14">
    <source>
        <dbReference type="SAM" id="Phobius"/>
    </source>
</evidence>
<keyword evidence="8" id="KW-0443">Lipid metabolism</keyword>
<dbReference type="InterPro" id="IPR007905">
    <property type="entry name" value="EBP"/>
</dbReference>
<evidence type="ECO:0000256" key="4">
    <source>
        <dbReference type="ARBA" id="ARBA00022692"/>
    </source>
</evidence>
<keyword evidence="6 13" id="KW-1133">Transmembrane helix</keyword>
<gene>
    <name evidence="16" type="ORF">R1sor_009768</name>
</gene>
<evidence type="ECO:0000256" key="6">
    <source>
        <dbReference type="ARBA" id="ARBA00022989"/>
    </source>
</evidence>
<dbReference type="PANTHER" id="PTHR14207:SF0">
    <property type="entry name" value="3-BETA-HYDROXYSTEROID-DELTA(8),DELTA(7)-ISOMERASE"/>
    <property type="match status" value="1"/>
</dbReference>
<evidence type="ECO:0000256" key="9">
    <source>
        <dbReference type="ARBA" id="ARBA00023136"/>
    </source>
</evidence>
<accession>A0ABD3HYT2</accession>
<dbReference type="Proteomes" id="UP001633002">
    <property type="component" value="Unassembled WGS sequence"/>
</dbReference>
<protein>
    <recommendedName>
        <fullName evidence="15">EXPERA domain-containing protein</fullName>
    </recommendedName>
</protein>
<proteinExistence type="inferred from homology"/>
<reference evidence="16 17" key="1">
    <citation type="submission" date="2024-09" db="EMBL/GenBank/DDBJ databases">
        <title>Chromosome-scale assembly of Riccia sorocarpa.</title>
        <authorList>
            <person name="Paukszto L."/>
        </authorList>
    </citation>
    <scope>NUCLEOTIDE SEQUENCE [LARGE SCALE GENOMIC DNA]</scope>
    <source>
        <strain evidence="16">LP-2024</strain>
        <tissue evidence="16">Aerial parts of the thallus</tissue>
    </source>
</reference>
<evidence type="ECO:0000256" key="5">
    <source>
        <dbReference type="ARBA" id="ARBA00022955"/>
    </source>
</evidence>
<dbReference type="PANTHER" id="PTHR14207">
    <property type="entry name" value="STEROL ISOMERASE"/>
    <property type="match status" value="1"/>
</dbReference>
<evidence type="ECO:0000256" key="2">
    <source>
        <dbReference type="ARBA" id="ARBA00008337"/>
    </source>
</evidence>
<evidence type="ECO:0000256" key="3">
    <source>
        <dbReference type="ARBA" id="ARBA00022516"/>
    </source>
</evidence>
<evidence type="ECO:0000313" key="16">
    <source>
        <dbReference type="EMBL" id="KAL3695692.1"/>
    </source>
</evidence>
<evidence type="ECO:0000256" key="12">
    <source>
        <dbReference type="ARBA" id="ARBA00023235"/>
    </source>
</evidence>
<keyword evidence="9 13" id="KW-0472">Membrane</keyword>
<dbReference type="GO" id="GO:0016853">
    <property type="term" value="F:isomerase activity"/>
    <property type="evidence" value="ECO:0007669"/>
    <property type="project" value="UniProtKB-KW"/>
</dbReference>
<feature type="domain" description="EXPERA" evidence="15">
    <location>
        <begin position="55"/>
        <end position="198"/>
    </location>
</feature>
<keyword evidence="4 13" id="KW-0812">Transmembrane</keyword>
<dbReference type="PROSITE" id="PS51751">
    <property type="entry name" value="EXPERA"/>
    <property type="match status" value="1"/>
</dbReference>
<evidence type="ECO:0000256" key="1">
    <source>
        <dbReference type="ARBA" id="ARBA00004141"/>
    </source>
</evidence>
<feature type="transmembrane region" description="Helical" evidence="14">
    <location>
        <begin position="113"/>
        <end position="136"/>
    </location>
</feature>